<reference evidence="1 2" key="1">
    <citation type="submission" date="2020-07" db="EMBL/GenBank/DDBJ databases">
        <title>Comparative genomics of pyrophilous fungi reveals a link between fire events and developmental genes.</title>
        <authorList>
            <consortium name="DOE Joint Genome Institute"/>
            <person name="Steindorff A.S."/>
            <person name="Carver A."/>
            <person name="Calhoun S."/>
            <person name="Stillman K."/>
            <person name="Liu H."/>
            <person name="Lipzen A."/>
            <person name="Pangilinan J."/>
            <person name="Labutti K."/>
            <person name="Bruns T.D."/>
            <person name="Grigoriev I.V."/>
        </authorList>
    </citation>
    <scope>NUCLEOTIDE SEQUENCE [LARGE SCALE GENOMIC DNA]</scope>
    <source>
        <strain evidence="1 2">CBS 144469</strain>
    </source>
</reference>
<dbReference type="EMBL" id="JACGCI010000095">
    <property type="protein sequence ID" value="KAF6746155.1"/>
    <property type="molecule type" value="Genomic_DNA"/>
</dbReference>
<sequence length="195" mass="21872">MPSSDRVYVAYYSKPNPKHDQDYHFSILICPKNPVIGVFDESGAAPKIVNSTIYHAVNLNNSPWRYESRAVPARTPRLLGVLCLGKLSGGSTSIPVDRARVDRLLKGVPITVDCRVWVINAIERLVTAGYIYTQSPQAFHRGYAAVLQKGCEFVYDKTTRKVREETFRTMSVFACDTFGSQIEPEIGPFQVLTRN</sequence>
<dbReference type="InterPro" id="IPR054208">
    <property type="entry name" value="DUF6914"/>
</dbReference>
<dbReference type="Pfam" id="PF21858">
    <property type="entry name" value="DUF6914"/>
    <property type="match status" value="1"/>
</dbReference>
<evidence type="ECO:0000313" key="1">
    <source>
        <dbReference type="EMBL" id="KAF6746155.1"/>
    </source>
</evidence>
<comment type="caution">
    <text evidence="1">The sequence shown here is derived from an EMBL/GenBank/DDBJ whole genome shotgun (WGS) entry which is preliminary data.</text>
</comment>
<keyword evidence="2" id="KW-1185">Reference proteome</keyword>
<dbReference type="Proteomes" id="UP000521943">
    <property type="component" value="Unassembled WGS sequence"/>
</dbReference>
<proteinExistence type="predicted"/>
<dbReference type="OrthoDB" id="2679825at2759"/>
<dbReference type="AlphaFoldDB" id="A0A8H6HGW4"/>
<gene>
    <name evidence="1" type="ORF">DFP72DRAFT_855607</name>
</gene>
<name>A0A8H6HGW4_9AGAR</name>
<evidence type="ECO:0000313" key="2">
    <source>
        <dbReference type="Proteomes" id="UP000521943"/>
    </source>
</evidence>
<accession>A0A8H6HGW4</accession>
<organism evidence="1 2">
    <name type="scientific">Ephemerocybe angulata</name>
    <dbReference type="NCBI Taxonomy" id="980116"/>
    <lineage>
        <taxon>Eukaryota</taxon>
        <taxon>Fungi</taxon>
        <taxon>Dikarya</taxon>
        <taxon>Basidiomycota</taxon>
        <taxon>Agaricomycotina</taxon>
        <taxon>Agaricomycetes</taxon>
        <taxon>Agaricomycetidae</taxon>
        <taxon>Agaricales</taxon>
        <taxon>Agaricineae</taxon>
        <taxon>Psathyrellaceae</taxon>
        <taxon>Ephemerocybe</taxon>
    </lineage>
</organism>
<protein>
    <submittedName>
        <fullName evidence="1">Uncharacterized protein</fullName>
    </submittedName>
</protein>